<gene>
    <name evidence="8" type="ordered locus">Psed_6096</name>
</gene>
<feature type="transmembrane region" description="Helical" evidence="7">
    <location>
        <begin position="264"/>
        <end position="283"/>
    </location>
</feature>
<evidence type="ECO:0000256" key="6">
    <source>
        <dbReference type="RuleBase" id="RU003943"/>
    </source>
</evidence>
<evidence type="ECO:0000313" key="8">
    <source>
        <dbReference type="EMBL" id="AEA28199.1"/>
    </source>
</evidence>
<evidence type="ECO:0000256" key="4">
    <source>
        <dbReference type="ARBA" id="ARBA00022989"/>
    </source>
</evidence>
<feature type="transmembrane region" description="Helical" evidence="7">
    <location>
        <begin position="109"/>
        <end position="129"/>
    </location>
</feature>
<evidence type="ECO:0000313" key="9">
    <source>
        <dbReference type="Proteomes" id="UP000007809"/>
    </source>
</evidence>
<dbReference type="AlphaFoldDB" id="F4CLR7"/>
<feature type="transmembrane region" description="Helical" evidence="7">
    <location>
        <begin position="196"/>
        <end position="223"/>
    </location>
</feature>
<protein>
    <submittedName>
        <fullName evidence="8">ABC-type transporter, integral membrane subunit</fullName>
    </submittedName>
</protein>
<dbReference type="Proteomes" id="UP000007809">
    <property type="component" value="Chromosome"/>
</dbReference>
<name>F4CLR7_PSEUX</name>
<comment type="similarity">
    <text evidence="2 6">Belongs to the ABC-3 integral membrane protein family.</text>
</comment>
<keyword evidence="3 6" id="KW-0812">Transmembrane</keyword>
<dbReference type="EMBL" id="CP002593">
    <property type="protein sequence ID" value="AEA28199.1"/>
    <property type="molecule type" value="Genomic_DNA"/>
</dbReference>
<dbReference type="GO" id="GO:0055085">
    <property type="term" value="P:transmembrane transport"/>
    <property type="evidence" value="ECO:0007669"/>
    <property type="project" value="InterPro"/>
</dbReference>
<accession>F4CLR7</accession>
<dbReference type="KEGG" id="pdx:Psed_6096"/>
<keyword evidence="5 7" id="KW-0472">Membrane</keyword>
<evidence type="ECO:0000256" key="5">
    <source>
        <dbReference type="ARBA" id="ARBA00023136"/>
    </source>
</evidence>
<feature type="transmembrane region" description="Helical" evidence="7">
    <location>
        <begin position="235"/>
        <end position="258"/>
    </location>
</feature>
<dbReference type="eggNOG" id="COG1108">
    <property type="taxonomic scope" value="Bacteria"/>
</dbReference>
<reference evidence="8 9" key="1">
    <citation type="journal article" date="2011" name="J. Bacteriol.">
        <title>Genome sequence of the 1,4-dioxane-degrading Pseudonocardia dioxanivorans strain CB1190.</title>
        <authorList>
            <person name="Sales C.M."/>
            <person name="Mahendra S."/>
            <person name="Grostern A."/>
            <person name="Parales R.E."/>
            <person name="Goodwin L.A."/>
            <person name="Woyke T."/>
            <person name="Nolan M."/>
            <person name="Lapidus A."/>
            <person name="Chertkov O."/>
            <person name="Ovchinnikova G."/>
            <person name="Sczyrba A."/>
            <person name="Alvarez-Cohen L."/>
        </authorList>
    </citation>
    <scope>NUCLEOTIDE SEQUENCE [LARGE SCALE GENOMIC DNA]</scope>
    <source>
        <strain evidence="9">ATCC 55486 / DSM 44775 / JCM 13855 / CB1190</strain>
    </source>
</reference>
<keyword evidence="9" id="KW-1185">Reference proteome</keyword>
<organism evidence="8 9">
    <name type="scientific">Pseudonocardia dioxanivorans (strain ATCC 55486 / DSM 44775 / JCM 13855 / CB1190)</name>
    <dbReference type="NCBI Taxonomy" id="675635"/>
    <lineage>
        <taxon>Bacteria</taxon>
        <taxon>Bacillati</taxon>
        <taxon>Actinomycetota</taxon>
        <taxon>Actinomycetes</taxon>
        <taxon>Pseudonocardiales</taxon>
        <taxon>Pseudonocardiaceae</taxon>
        <taxon>Pseudonocardia</taxon>
    </lineage>
</organism>
<dbReference type="STRING" id="675635.Psed_6096"/>
<evidence type="ECO:0000256" key="3">
    <source>
        <dbReference type="ARBA" id="ARBA00022692"/>
    </source>
</evidence>
<keyword evidence="6" id="KW-0813">Transport</keyword>
<evidence type="ECO:0000256" key="7">
    <source>
        <dbReference type="SAM" id="Phobius"/>
    </source>
</evidence>
<proteinExistence type="inferred from homology"/>
<dbReference type="InterPro" id="IPR001626">
    <property type="entry name" value="ABC_TroCD"/>
</dbReference>
<keyword evidence="4 7" id="KW-1133">Transmembrane helix</keyword>
<dbReference type="PANTHER" id="PTHR30477:SF0">
    <property type="entry name" value="METAL TRANSPORT SYSTEM MEMBRANE PROTEIN TM_0125-RELATED"/>
    <property type="match status" value="1"/>
</dbReference>
<evidence type="ECO:0000256" key="2">
    <source>
        <dbReference type="ARBA" id="ARBA00008034"/>
    </source>
</evidence>
<dbReference type="Pfam" id="PF00950">
    <property type="entry name" value="ABC-3"/>
    <property type="match status" value="1"/>
</dbReference>
<feature type="transmembrane region" description="Helical" evidence="7">
    <location>
        <begin position="34"/>
        <end position="54"/>
    </location>
</feature>
<dbReference type="InterPro" id="IPR037294">
    <property type="entry name" value="ABC_BtuC-like"/>
</dbReference>
<evidence type="ECO:0000256" key="1">
    <source>
        <dbReference type="ARBA" id="ARBA00004141"/>
    </source>
</evidence>
<feature type="transmembrane region" description="Helical" evidence="7">
    <location>
        <begin position="150"/>
        <end position="170"/>
    </location>
</feature>
<dbReference type="Gene3D" id="1.10.3470.10">
    <property type="entry name" value="ABC transporter involved in vitamin B12 uptake, BtuC"/>
    <property type="match status" value="1"/>
</dbReference>
<dbReference type="HOGENOM" id="CLU_028808_1_0_11"/>
<feature type="transmembrane region" description="Helical" evidence="7">
    <location>
        <begin position="75"/>
        <end position="97"/>
    </location>
</feature>
<comment type="subcellular location">
    <subcellularLocation>
        <location evidence="6">Cell membrane</location>
        <topology evidence="6">Multi-pass membrane protein</topology>
    </subcellularLocation>
    <subcellularLocation>
        <location evidence="1">Membrane</location>
        <topology evidence="1">Multi-pass membrane protein</topology>
    </subcellularLocation>
</comment>
<sequence>MNSPMDATANDVLGKLFSLDGTGDLLAQPFVRNALLAAALLGLVAGVLAPLIVARGMGFAVHGTSELAFTGGAAALLLGVSVSVGAVAGSVLAGLVFGLLGLRQRERDSVIGVVLAFGLGLGVLLLALYPGRASNKFGLLTGSIVSVDSTNLQVLVVVTILVLATMAVIYRPLLFASTDPEVAVARGVPVRLLSPLFAVLIALVTALAVPIVGAILVLSVTIIPGAAAARVTASPVVATVLAVVIAEVALVGGTVLSLAPGLPISGYVATIAFLGYLVCRIIGRVRGQVRTG</sequence>
<dbReference type="GO" id="GO:0043190">
    <property type="term" value="C:ATP-binding cassette (ABC) transporter complex"/>
    <property type="evidence" value="ECO:0007669"/>
    <property type="project" value="InterPro"/>
</dbReference>
<dbReference type="PANTHER" id="PTHR30477">
    <property type="entry name" value="ABC-TRANSPORTER METAL-BINDING PROTEIN"/>
    <property type="match status" value="1"/>
</dbReference>
<dbReference type="SUPFAM" id="SSF81345">
    <property type="entry name" value="ABC transporter involved in vitamin B12 uptake, BtuC"/>
    <property type="match status" value="1"/>
</dbReference>